<feature type="compositionally biased region" description="Low complexity" evidence="2">
    <location>
        <begin position="219"/>
        <end position="229"/>
    </location>
</feature>
<dbReference type="EMBL" id="PVWQ01000005">
    <property type="protein sequence ID" value="RDW81115.1"/>
    <property type="molecule type" value="Genomic_DNA"/>
</dbReference>
<keyword evidence="5" id="KW-1185">Reference proteome</keyword>
<dbReference type="AlphaFoldDB" id="A0A3D8S4C5"/>
<feature type="domain" description="C3H1-type" evidence="3">
    <location>
        <begin position="111"/>
        <end position="140"/>
    </location>
</feature>
<dbReference type="InterPro" id="IPR000571">
    <property type="entry name" value="Znf_CCCH"/>
</dbReference>
<feature type="compositionally biased region" description="Basic residues" evidence="2">
    <location>
        <begin position="424"/>
        <end position="433"/>
    </location>
</feature>
<sequence length="463" mass="49942">MSSSLRPEFFVHRSDGSITPLIAVDELPTNITIHGAPRVLSPDQTNGMLSLGFLKTRGHFYQVEGAVSANALLQQNTSQTTNPSTAGALVLNNGGNAGAGNHQRPHNRNNNNNKEFCSYWVRHGECDYQQQGCLYKHEIPLDRAGLEKLGLRDIPRWYREKYGIPSLQNGHGHPRPHTANNHEVAVRSNHFPPQLGINGAGERSNFDGNANQISPAYLPQQQQHQQTALLPPPPFNPLASSTAPFTPGQAPRSSSGQFHTGTMKQDLISFDQTDFLSGNASPYRPSSKETGFVQASAKTQHEEVRLNYHGLTLNTTAANADYLPGHFDSPVNSTGFKASTRSRRLYEAPECGAPKLAEATTLHAYHNQATASSNGTSPASKTTGSVLPSPVTDVRRGSTNSNPSTRGPSPNGPSPGTSPGFFRGRGRNPRGHGKVYGAVGAKKTNGKQSADSSEEDLYFHGKK</sequence>
<dbReference type="STRING" id="1810919.A0A3D8S4C5"/>
<dbReference type="Proteomes" id="UP000256690">
    <property type="component" value="Unassembled WGS sequence"/>
</dbReference>
<dbReference type="OrthoDB" id="5355510at2759"/>
<evidence type="ECO:0000259" key="3">
    <source>
        <dbReference type="PROSITE" id="PS50103"/>
    </source>
</evidence>
<protein>
    <recommendedName>
        <fullName evidence="3">C3H1-type domain-containing protein</fullName>
    </recommendedName>
</protein>
<gene>
    <name evidence="4" type="ORF">DSM5745_04672</name>
</gene>
<feature type="region of interest" description="Disordered" evidence="2">
    <location>
        <begin position="369"/>
        <end position="463"/>
    </location>
</feature>
<proteinExistence type="predicted"/>
<feature type="zinc finger region" description="C3H1-type" evidence="1">
    <location>
        <begin position="111"/>
        <end position="140"/>
    </location>
</feature>
<name>A0A3D8S4C5_9EURO</name>
<comment type="caution">
    <text evidence="4">The sequence shown here is derived from an EMBL/GenBank/DDBJ whole genome shotgun (WGS) entry which is preliminary data.</text>
</comment>
<feature type="region of interest" description="Disordered" evidence="2">
    <location>
        <begin position="219"/>
        <end position="260"/>
    </location>
</feature>
<keyword evidence="1" id="KW-0863">Zinc-finger</keyword>
<keyword evidence="1" id="KW-0479">Metal-binding</keyword>
<feature type="compositionally biased region" description="Polar residues" evidence="2">
    <location>
        <begin position="251"/>
        <end position="260"/>
    </location>
</feature>
<reference evidence="4 5" key="1">
    <citation type="journal article" date="2018" name="IMA Fungus">
        <title>IMA Genome-F 9: Draft genome sequence of Annulohypoxylon stygium, Aspergillus mulundensis, Berkeleyomyces basicola (syn. Thielaviopsis basicola), Ceratocystis smalleyi, two Cercospora beticola strains, Coleophoma cylindrospora, Fusarium fracticaudum, Phialophora cf. hyalina, and Morchella septimelata.</title>
        <authorList>
            <person name="Wingfield B.D."/>
            <person name="Bills G.F."/>
            <person name="Dong Y."/>
            <person name="Huang W."/>
            <person name="Nel W.J."/>
            <person name="Swalarsk-Parry B.S."/>
            <person name="Vaghefi N."/>
            <person name="Wilken P.M."/>
            <person name="An Z."/>
            <person name="de Beer Z.W."/>
            <person name="De Vos L."/>
            <person name="Chen L."/>
            <person name="Duong T.A."/>
            <person name="Gao Y."/>
            <person name="Hammerbacher A."/>
            <person name="Kikkert J.R."/>
            <person name="Li Y."/>
            <person name="Li H."/>
            <person name="Li K."/>
            <person name="Li Q."/>
            <person name="Liu X."/>
            <person name="Ma X."/>
            <person name="Naidoo K."/>
            <person name="Pethybridge S.J."/>
            <person name="Sun J."/>
            <person name="Steenkamp E.T."/>
            <person name="van der Nest M.A."/>
            <person name="van Wyk S."/>
            <person name="Wingfield M.J."/>
            <person name="Xiong C."/>
            <person name="Yue Q."/>
            <person name="Zhang X."/>
        </authorList>
    </citation>
    <scope>NUCLEOTIDE SEQUENCE [LARGE SCALE GENOMIC DNA]</scope>
    <source>
        <strain evidence="4 5">DSM 5745</strain>
    </source>
</reference>
<feature type="compositionally biased region" description="Polar residues" evidence="2">
    <location>
        <begin position="369"/>
        <end position="386"/>
    </location>
</feature>
<keyword evidence="1" id="KW-0862">Zinc</keyword>
<dbReference type="GO" id="GO:0008270">
    <property type="term" value="F:zinc ion binding"/>
    <property type="evidence" value="ECO:0007669"/>
    <property type="project" value="UniProtKB-KW"/>
</dbReference>
<feature type="region of interest" description="Disordered" evidence="2">
    <location>
        <begin position="92"/>
        <end position="111"/>
    </location>
</feature>
<feature type="region of interest" description="Disordered" evidence="2">
    <location>
        <begin position="275"/>
        <end position="298"/>
    </location>
</feature>
<organism evidence="4 5">
    <name type="scientific">Aspergillus mulundensis</name>
    <dbReference type="NCBI Taxonomy" id="1810919"/>
    <lineage>
        <taxon>Eukaryota</taxon>
        <taxon>Fungi</taxon>
        <taxon>Dikarya</taxon>
        <taxon>Ascomycota</taxon>
        <taxon>Pezizomycotina</taxon>
        <taxon>Eurotiomycetes</taxon>
        <taxon>Eurotiomycetidae</taxon>
        <taxon>Eurotiales</taxon>
        <taxon>Aspergillaceae</taxon>
        <taxon>Aspergillus</taxon>
        <taxon>Aspergillus subgen. Nidulantes</taxon>
    </lineage>
</organism>
<dbReference type="PROSITE" id="PS50103">
    <property type="entry name" value="ZF_C3H1"/>
    <property type="match status" value="1"/>
</dbReference>
<evidence type="ECO:0000256" key="2">
    <source>
        <dbReference type="SAM" id="MobiDB-lite"/>
    </source>
</evidence>
<evidence type="ECO:0000313" key="4">
    <source>
        <dbReference type="EMBL" id="RDW81115.1"/>
    </source>
</evidence>
<evidence type="ECO:0000256" key="1">
    <source>
        <dbReference type="PROSITE-ProRule" id="PRU00723"/>
    </source>
</evidence>
<accession>A0A3D8S4C5</accession>
<dbReference type="GeneID" id="38115042"/>
<dbReference type="RefSeq" id="XP_026604168.1">
    <property type="nucleotide sequence ID" value="XM_026746688.1"/>
</dbReference>
<feature type="compositionally biased region" description="Low complexity" evidence="2">
    <location>
        <begin position="398"/>
        <end position="422"/>
    </location>
</feature>
<evidence type="ECO:0000313" key="5">
    <source>
        <dbReference type="Proteomes" id="UP000256690"/>
    </source>
</evidence>